<name>A0AAE5X5J5_9BRAD</name>
<dbReference type="InterPro" id="IPR000845">
    <property type="entry name" value="Nucleoside_phosphorylase_d"/>
</dbReference>
<dbReference type="Gene3D" id="3.40.50.1580">
    <property type="entry name" value="Nucleoside phosphorylase domain"/>
    <property type="match status" value="1"/>
</dbReference>
<evidence type="ECO:0000313" key="2">
    <source>
        <dbReference type="EMBL" id="QAU49041.1"/>
    </source>
</evidence>
<evidence type="ECO:0000259" key="1">
    <source>
        <dbReference type="Pfam" id="PF01048"/>
    </source>
</evidence>
<dbReference type="EMBL" id="RDQZ01000021">
    <property type="protein sequence ID" value="RXH10227.1"/>
    <property type="molecule type" value="Genomic_DNA"/>
</dbReference>
<reference evidence="3 5" key="2">
    <citation type="submission" date="2018-10" db="EMBL/GenBank/DDBJ databases">
        <title>Bradyrhizobium sp. nov., effective nodules isolated from peanut in China.</title>
        <authorList>
            <person name="Li Y."/>
        </authorList>
    </citation>
    <scope>NUCLEOTIDE SEQUENCE [LARGE SCALE GENOMIC DNA]</scope>
    <source>
        <strain evidence="3 5">CCBAU 53426</strain>
    </source>
</reference>
<feature type="domain" description="Nucleoside phosphorylase" evidence="1">
    <location>
        <begin position="129"/>
        <end position="309"/>
    </location>
</feature>
<accession>A0AAE5X5J5</accession>
<dbReference type="RefSeq" id="WP_128953794.1">
    <property type="nucleotide sequence ID" value="NZ_RDQZ01000021.1"/>
</dbReference>
<dbReference type="GO" id="GO:0009116">
    <property type="term" value="P:nucleoside metabolic process"/>
    <property type="evidence" value="ECO:0007669"/>
    <property type="project" value="InterPro"/>
</dbReference>
<evidence type="ECO:0000313" key="3">
    <source>
        <dbReference type="EMBL" id="RXH10227.1"/>
    </source>
</evidence>
<evidence type="ECO:0000313" key="5">
    <source>
        <dbReference type="Proteomes" id="UP000290401"/>
    </source>
</evidence>
<reference evidence="2 4" key="1">
    <citation type="submission" date="2018-06" db="EMBL/GenBank/DDBJ databases">
        <title>Comparative genomics of rhizobia nodulating Arachis hypogaea in China.</title>
        <authorList>
            <person name="Li Y."/>
        </authorList>
    </citation>
    <scope>NUCLEOTIDE SEQUENCE [LARGE SCALE GENOMIC DNA]</scope>
    <source>
        <strain evidence="2 4">CCBAU 51670</strain>
    </source>
</reference>
<dbReference type="AlphaFoldDB" id="A0AAE5X5J5"/>
<evidence type="ECO:0000313" key="4">
    <source>
        <dbReference type="Proteomes" id="UP000288972"/>
    </source>
</evidence>
<dbReference type="InterPro" id="IPR035994">
    <property type="entry name" value="Nucleoside_phosphorylase_sf"/>
</dbReference>
<dbReference type="Proteomes" id="UP000290401">
    <property type="component" value="Unassembled WGS sequence"/>
</dbReference>
<organism evidence="2 4">
    <name type="scientific">Bradyrhizobium guangzhouense</name>
    <dbReference type="NCBI Taxonomy" id="1325095"/>
    <lineage>
        <taxon>Bacteria</taxon>
        <taxon>Pseudomonadati</taxon>
        <taxon>Pseudomonadota</taxon>
        <taxon>Alphaproteobacteria</taxon>
        <taxon>Hyphomicrobiales</taxon>
        <taxon>Nitrobacteraceae</taxon>
        <taxon>Bradyrhizobium</taxon>
    </lineage>
</organism>
<dbReference type="Proteomes" id="UP000288972">
    <property type="component" value="Chromosome"/>
</dbReference>
<keyword evidence="5" id="KW-1185">Reference proteome</keyword>
<dbReference type="EMBL" id="CP030053">
    <property type="protein sequence ID" value="QAU49041.1"/>
    <property type="molecule type" value="Genomic_DNA"/>
</dbReference>
<dbReference type="GO" id="GO:0003824">
    <property type="term" value="F:catalytic activity"/>
    <property type="evidence" value="ECO:0007669"/>
    <property type="project" value="InterPro"/>
</dbReference>
<dbReference type="KEGG" id="bgz:XH91_29220"/>
<proteinExistence type="predicted"/>
<dbReference type="SUPFAM" id="SSF53167">
    <property type="entry name" value="Purine and uridine phosphorylases"/>
    <property type="match status" value="1"/>
</dbReference>
<dbReference type="Pfam" id="PF01048">
    <property type="entry name" value="PNP_UDP_1"/>
    <property type="match status" value="1"/>
</dbReference>
<gene>
    <name evidence="3" type="ORF">EAS56_23445</name>
    <name evidence="2" type="ORF">XH91_29220</name>
</gene>
<protein>
    <recommendedName>
        <fullName evidence="1">Nucleoside phosphorylase domain-containing protein</fullName>
    </recommendedName>
</protein>
<sequence length="508" mass="53935">MAFDPQELGLKIIEFDPTHPQPGFFSTATEMAAALAAGLMAKPVAFPAHLAPTLDTPSVPPDPSEPLPKADVVIVTWTLAEAQTLATLLTPGVSFDNWYQYKSKLDQYIPLVIGKRAPFNSHSSARFFHSLGMYYPIKLAGKKVICIKSGLHLDHDTYNPGQPAPARLPMLDLWKQMIAETGAQFIVTTGTGGAIGANVLLGDVVVAKETVFDCTRQFVQKPFAKASYPTTALPPSFAPPPAAMLEINAALVAESGDQQHTGGLPAILYDGSVVAEPKIVTTDTFAFDNTTNSAGLQGLGQACDMGDASLGLIIGELGHGAPEWAAIRNASDPQIDGTLTPQQQGNVAFHTYTKFGGVTSAASVLATWSLICSRFPVHASAAVAMTIAAPAPANPGFVLEASRRRAMRSTPSHLLLQIAAGRDFSANDVTPGDVPADVAQALKQRMDEVSVDPQASAIDWRRIGFVDETSARCELYLAHVSCDNPEVFRGSYLFSSASLVAKEEFVSS</sequence>